<feature type="domain" description="HTH LytTR-type" evidence="4">
    <location>
        <begin position="156"/>
        <end position="244"/>
    </location>
</feature>
<comment type="caution">
    <text evidence="5">The sequence shown here is derived from an EMBL/GenBank/DDBJ whole genome shotgun (WGS) entry which is preliminary data.</text>
</comment>
<dbReference type="Pfam" id="PF00072">
    <property type="entry name" value="Response_reg"/>
    <property type="match status" value="1"/>
</dbReference>
<dbReference type="AlphaFoldDB" id="A0A4R6WLU0"/>
<sequence>MKRLKCLVVDDEIEGINTLKSLIKQRHDLLYAGGTQDARQVLALIEKYHVELVFVDMHMPFIHGLELMSLLVGRVEVICCSADVEYGAALFQLGIAFYLTKPVKPEHFHTAIDRVWQRMATNRAGAGGCEVVPLGLEEYVMFKLFGGGALNLQLIDIECIEADSDESLITHTDGTHRVNLPLVEFEKLLPTEHFIRVHRGFILAFKNIGSVDSKCEMITLRNSTCTAVPVGRTYKDRVMNALNTRTIRYR</sequence>
<dbReference type="PANTHER" id="PTHR44591:SF3">
    <property type="entry name" value="RESPONSE REGULATORY DOMAIN-CONTAINING PROTEIN"/>
    <property type="match status" value="1"/>
</dbReference>
<evidence type="ECO:0000313" key="6">
    <source>
        <dbReference type="Proteomes" id="UP000295292"/>
    </source>
</evidence>
<proteinExistence type="predicted"/>
<dbReference type="SMART" id="SM00448">
    <property type="entry name" value="REC"/>
    <property type="match status" value="1"/>
</dbReference>
<dbReference type="SMART" id="SM00850">
    <property type="entry name" value="LytTR"/>
    <property type="match status" value="1"/>
</dbReference>
<dbReference type="PROSITE" id="PS50930">
    <property type="entry name" value="HTH_LYTTR"/>
    <property type="match status" value="1"/>
</dbReference>
<feature type="modified residue" description="4-aspartylphosphate" evidence="2">
    <location>
        <position position="56"/>
    </location>
</feature>
<dbReference type="PROSITE" id="PS50110">
    <property type="entry name" value="RESPONSE_REGULATORY"/>
    <property type="match status" value="1"/>
</dbReference>
<dbReference type="Gene3D" id="2.40.50.1020">
    <property type="entry name" value="LytTr DNA-binding domain"/>
    <property type="match status" value="1"/>
</dbReference>
<protein>
    <submittedName>
        <fullName evidence="5">LytTR family two component transcriptional regulator</fullName>
    </submittedName>
</protein>
<evidence type="ECO:0000313" key="5">
    <source>
        <dbReference type="EMBL" id="TDQ79732.1"/>
    </source>
</evidence>
<dbReference type="PANTHER" id="PTHR44591">
    <property type="entry name" value="STRESS RESPONSE REGULATOR PROTEIN 1"/>
    <property type="match status" value="1"/>
</dbReference>
<name>A0A4R6WLU0_9SPHI</name>
<evidence type="ECO:0000259" key="4">
    <source>
        <dbReference type="PROSITE" id="PS50930"/>
    </source>
</evidence>
<keyword evidence="1 2" id="KW-0597">Phosphoprotein</keyword>
<dbReference type="SUPFAM" id="SSF52172">
    <property type="entry name" value="CheY-like"/>
    <property type="match status" value="1"/>
</dbReference>
<dbReference type="Gene3D" id="3.40.50.2300">
    <property type="match status" value="1"/>
</dbReference>
<dbReference type="OrthoDB" id="704144at2"/>
<gene>
    <name evidence="5" type="ORF">CLV99_1180</name>
</gene>
<keyword evidence="6" id="KW-1185">Reference proteome</keyword>
<evidence type="ECO:0000256" key="2">
    <source>
        <dbReference type="PROSITE-ProRule" id="PRU00169"/>
    </source>
</evidence>
<dbReference type="GO" id="GO:0003677">
    <property type="term" value="F:DNA binding"/>
    <property type="evidence" value="ECO:0007669"/>
    <property type="project" value="InterPro"/>
</dbReference>
<evidence type="ECO:0000259" key="3">
    <source>
        <dbReference type="PROSITE" id="PS50110"/>
    </source>
</evidence>
<reference evidence="5 6" key="1">
    <citation type="submission" date="2019-03" db="EMBL/GenBank/DDBJ databases">
        <title>Genomic Encyclopedia of Archaeal and Bacterial Type Strains, Phase II (KMG-II): from individual species to whole genera.</title>
        <authorList>
            <person name="Goeker M."/>
        </authorList>
    </citation>
    <scope>NUCLEOTIDE SEQUENCE [LARGE SCALE GENOMIC DNA]</scope>
    <source>
        <strain evidence="5 6">DSM 28353</strain>
    </source>
</reference>
<dbReference type="InterPro" id="IPR007492">
    <property type="entry name" value="LytTR_DNA-bd_dom"/>
</dbReference>
<dbReference type="InterPro" id="IPR001789">
    <property type="entry name" value="Sig_transdc_resp-reg_receiver"/>
</dbReference>
<dbReference type="RefSeq" id="WP_133583499.1">
    <property type="nucleotide sequence ID" value="NZ_SNYV01000011.1"/>
</dbReference>
<dbReference type="EMBL" id="SNYV01000011">
    <property type="protein sequence ID" value="TDQ79732.1"/>
    <property type="molecule type" value="Genomic_DNA"/>
</dbReference>
<dbReference type="InterPro" id="IPR011006">
    <property type="entry name" value="CheY-like_superfamily"/>
</dbReference>
<evidence type="ECO:0000256" key="1">
    <source>
        <dbReference type="ARBA" id="ARBA00022553"/>
    </source>
</evidence>
<feature type="domain" description="Response regulatory" evidence="3">
    <location>
        <begin position="5"/>
        <end position="116"/>
    </location>
</feature>
<organism evidence="5 6">
    <name type="scientific">Sphingobacterium yanglingense</name>
    <dbReference type="NCBI Taxonomy" id="1437280"/>
    <lineage>
        <taxon>Bacteria</taxon>
        <taxon>Pseudomonadati</taxon>
        <taxon>Bacteroidota</taxon>
        <taxon>Sphingobacteriia</taxon>
        <taxon>Sphingobacteriales</taxon>
        <taxon>Sphingobacteriaceae</taxon>
        <taxon>Sphingobacterium</taxon>
    </lineage>
</organism>
<dbReference type="InterPro" id="IPR050595">
    <property type="entry name" value="Bact_response_regulator"/>
</dbReference>
<dbReference type="Proteomes" id="UP000295292">
    <property type="component" value="Unassembled WGS sequence"/>
</dbReference>
<dbReference type="GO" id="GO:0000160">
    <property type="term" value="P:phosphorelay signal transduction system"/>
    <property type="evidence" value="ECO:0007669"/>
    <property type="project" value="InterPro"/>
</dbReference>
<dbReference type="Pfam" id="PF04397">
    <property type="entry name" value="LytTR"/>
    <property type="match status" value="1"/>
</dbReference>
<accession>A0A4R6WLU0</accession>